<dbReference type="Proteomes" id="UP000184128">
    <property type="component" value="Unassembled WGS sequence"/>
</dbReference>
<name>A0A1M4Z7D8_9LACT</name>
<gene>
    <name evidence="1" type="ORF">SAMN02745249_01896</name>
</gene>
<dbReference type="RefSeq" id="WP_143274314.1">
    <property type="nucleotide sequence ID" value="NZ_FQUF01000035.1"/>
</dbReference>
<dbReference type="EMBL" id="FQUF01000035">
    <property type="protein sequence ID" value="SHF13979.1"/>
    <property type="molecule type" value="Genomic_DNA"/>
</dbReference>
<organism evidence="1 2">
    <name type="scientific">Atopostipes suicloacalis DSM 15692</name>
    <dbReference type="NCBI Taxonomy" id="1121025"/>
    <lineage>
        <taxon>Bacteria</taxon>
        <taxon>Bacillati</taxon>
        <taxon>Bacillota</taxon>
        <taxon>Bacilli</taxon>
        <taxon>Lactobacillales</taxon>
        <taxon>Carnobacteriaceae</taxon>
        <taxon>Atopostipes</taxon>
    </lineage>
</organism>
<evidence type="ECO:0000313" key="1">
    <source>
        <dbReference type="EMBL" id="SHF13979.1"/>
    </source>
</evidence>
<evidence type="ECO:0000313" key="2">
    <source>
        <dbReference type="Proteomes" id="UP000184128"/>
    </source>
</evidence>
<reference evidence="2" key="1">
    <citation type="submission" date="2016-11" db="EMBL/GenBank/DDBJ databases">
        <authorList>
            <person name="Varghese N."/>
            <person name="Submissions S."/>
        </authorList>
    </citation>
    <scope>NUCLEOTIDE SEQUENCE [LARGE SCALE GENOMIC DNA]</scope>
    <source>
        <strain evidence="2">DSM 15692</strain>
    </source>
</reference>
<keyword evidence="2" id="KW-1185">Reference proteome</keyword>
<dbReference type="STRING" id="1121025.SAMN02745249_01896"/>
<protein>
    <submittedName>
        <fullName evidence="1">Uncharacterized protein</fullName>
    </submittedName>
</protein>
<accession>A0A1M4Z7D8</accession>
<dbReference type="AlphaFoldDB" id="A0A1M4Z7D8"/>
<proteinExistence type="predicted"/>
<dbReference type="OrthoDB" id="1894615at2"/>
<sequence length="208" mass="24307">MANLNLKFRVPLNIIKNHLSDIDNKEDVIKLLKRQSDILFQKEMEIKMNIAIIEAVTSIIASNNVDLDLDIMIELTLKLNKQTILEHSEVNYSKEVIDSFKDNDSRIKEMIEIYWLWKKLILEAVFLKSSNVSIDSQQIYELGEKWSNFISLASSKEHEMGNVFADGLSKSNEWPEEDLLLYNYCNEFIDEAYGYYSKVRNKINDTIK</sequence>